<dbReference type="InterPro" id="IPR033762">
    <property type="entry name" value="MCM_OB"/>
</dbReference>
<evidence type="ECO:0000256" key="10">
    <source>
        <dbReference type="ARBA" id="ARBA00045440"/>
    </source>
</evidence>
<comment type="caution">
    <text evidence="15">The sequence shown here is derived from an EMBL/GenBank/DDBJ whole genome shotgun (WGS) entry which is preliminary data.</text>
</comment>
<reference evidence="15 16" key="1">
    <citation type="submission" date="2021-06" db="EMBL/GenBank/DDBJ databases">
        <authorList>
            <person name="Palmer J.M."/>
        </authorList>
    </citation>
    <scope>NUCLEOTIDE SEQUENCE [LARGE SCALE GENOMIC DNA]</scope>
    <source>
        <strain evidence="15 16">GA_2019</strain>
        <tissue evidence="15">Muscle</tissue>
    </source>
</reference>
<dbReference type="InterPro" id="IPR012340">
    <property type="entry name" value="NA-bd_OB-fold"/>
</dbReference>
<evidence type="ECO:0000313" key="15">
    <source>
        <dbReference type="EMBL" id="MEQ2181414.1"/>
    </source>
</evidence>
<comment type="subcellular location">
    <subcellularLocation>
        <location evidence="1 13">Nucleus</location>
    </subcellularLocation>
</comment>
<evidence type="ECO:0000256" key="13">
    <source>
        <dbReference type="RuleBase" id="RU368063"/>
    </source>
</evidence>
<dbReference type="Proteomes" id="UP001476798">
    <property type="component" value="Unassembled WGS sequence"/>
</dbReference>
<dbReference type="PROSITE" id="PS00847">
    <property type="entry name" value="MCM_1"/>
    <property type="match status" value="1"/>
</dbReference>
<keyword evidence="8 13" id="KW-0539">Nucleus</keyword>
<dbReference type="InterPro" id="IPR031327">
    <property type="entry name" value="MCM"/>
</dbReference>
<dbReference type="EMBL" id="JAHRIO010070661">
    <property type="protein sequence ID" value="MEQ2181414.1"/>
    <property type="molecule type" value="Genomic_DNA"/>
</dbReference>
<dbReference type="Gene3D" id="2.40.50.140">
    <property type="entry name" value="Nucleic acid-binding proteins"/>
    <property type="match status" value="1"/>
</dbReference>
<dbReference type="SUPFAM" id="SSF52540">
    <property type="entry name" value="P-loop containing nucleoside triphosphate hydrolases"/>
    <property type="match status" value="1"/>
</dbReference>
<dbReference type="InterPro" id="IPR001208">
    <property type="entry name" value="MCM_dom"/>
</dbReference>
<comment type="function">
    <text evidence="10">Acts as a component of the MCM2-7 complex (MCM complex) which is the replicative helicase essential for 'once per cell cycle' DNA replication initiation and elongation in eukaryotic cells. Core component of CDC45-MCM-GINS (CMG) helicase, the molecular machine that unwinds template DNA during replication, and around which the replisome is built. The active ATPase sites in the MCM2-7 ring are formed through the interaction surfaces of two neighboring subunits such that a critical structure of a conserved arginine finger motif is provided in trans relative to the ATP-binding site of the Walker A box of the adjacent subunit. The six ATPase active sites, however, are likely to contribute differentially to the complex helicase activity.</text>
</comment>
<evidence type="ECO:0000256" key="8">
    <source>
        <dbReference type="ARBA" id="ARBA00023242"/>
    </source>
</evidence>
<evidence type="ECO:0000259" key="14">
    <source>
        <dbReference type="PROSITE" id="PS50051"/>
    </source>
</evidence>
<evidence type="ECO:0000256" key="6">
    <source>
        <dbReference type="ARBA" id="ARBA00022806"/>
    </source>
</evidence>
<keyword evidence="5 13" id="KW-0378">Hydrolase</keyword>
<organism evidence="15 16">
    <name type="scientific">Goodea atripinnis</name>
    <dbReference type="NCBI Taxonomy" id="208336"/>
    <lineage>
        <taxon>Eukaryota</taxon>
        <taxon>Metazoa</taxon>
        <taxon>Chordata</taxon>
        <taxon>Craniata</taxon>
        <taxon>Vertebrata</taxon>
        <taxon>Euteleostomi</taxon>
        <taxon>Actinopterygii</taxon>
        <taxon>Neopterygii</taxon>
        <taxon>Teleostei</taxon>
        <taxon>Neoteleostei</taxon>
        <taxon>Acanthomorphata</taxon>
        <taxon>Ovalentaria</taxon>
        <taxon>Atherinomorphae</taxon>
        <taxon>Cyprinodontiformes</taxon>
        <taxon>Goodeidae</taxon>
        <taxon>Goodea</taxon>
    </lineage>
</organism>
<dbReference type="InterPro" id="IPR027925">
    <property type="entry name" value="MCM_N"/>
</dbReference>
<dbReference type="PRINTS" id="PR01657">
    <property type="entry name" value="MCMFAMILY"/>
</dbReference>
<comment type="subunit">
    <text evidence="13">Component of the MCM2-7 complex.</text>
</comment>
<evidence type="ECO:0000256" key="4">
    <source>
        <dbReference type="ARBA" id="ARBA00022741"/>
    </source>
</evidence>
<protein>
    <recommendedName>
        <fullName evidence="13">DNA replication licensing factor MCM5</fullName>
        <ecNumber evidence="13">3.6.4.12</ecNumber>
    </recommendedName>
</protein>
<dbReference type="InterPro" id="IPR027417">
    <property type="entry name" value="P-loop_NTPase"/>
</dbReference>
<keyword evidence="4 12" id="KW-0547">Nucleotide-binding</keyword>
<evidence type="ECO:0000256" key="1">
    <source>
        <dbReference type="ARBA" id="ARBA00004123"/>
    </source>
</evidence>
<dbReference type="SMART" id="SM00350">
    <property type="entry name" value="MCM"/>
    <property type="match status" value="1"/>
</dbReference>
<dbReference type="Pfam" id="PF14551">
    <property type="entry name" value="MCM_N"/>
    <property type="match status" value="1"/>
</dbReference>
<evidence type="ECO:0000256" key="3">
    <source>
        <dbReference type="ARBA" id="ARBA00022705"/>
    </source>
</evidence>
<dbReference type="InterPro" id="IPR008048">
    <property type="entry name" value="MCM5"/>
</dbReference>
<dbReference type="PRINTS" id="PR01661">
    <property type="entry name" value="MCMPROTEIN5"/>
</dbReference>
<keyword evidence="7 12" id="KW-0067">ATP-binding</keyword>
<keyword evidence="6 13" id="KW-0347">Helicase</keyword>
<proteinExistence type="inferred from homology"/>
<dbReference type="PROSITE" id="PS50051">
    <property type="entry name" value="MCM_2"/>
    <property type="match status" value="1"/>
</dbReference>
<dbReference type="InterPro" id="IPR018525">
    <property type="entry name" value="MCM_CS"/>
</dbReference>
<dbReference type="Pfam" id="PF17207">
    <property type="entry name" value="MCM_OB"/>
    <property type="match status" value="1"/>
</dbReference>
<comment type="catalytic activity">
    <reaction evidence="11">
        <text>ATP + H2O = ADP + phosphate + H(+)</text>
        <dbReference type="Rhea" id="RHEA:13065"/>
        <dbReference type="ChEBI" id="CHEBI:15377"/>
        <dbReference type="ChEBI" id="CHEBI:15378"/>
        <dbReference type="ChEBI" id="CHEBI:30616"/>
        <dbReference type="ChEBI" id="CHEBI:43474"/>
        <dbReference type="ChEBI" id="CHEBI:456216"/>
        <dbReference type="EC" id="3.6.4.12"/>
    </reaction>
    <physiologicalReaction direction="left-to-right" evidence="11">
        <dbReference type="Rhea" id="RHEA:13066"/>
    </physiologicalReaction>
</comment>
<evidence type="ECO:0000256" key="12">
    <source>
        <dbReference type="RuleBase" id="RU004070"/>
    </source>
</evidence>
<comment type="similarity">
    <text evidence="2 12">Belongs to the MCM family.</text>
</comment>
<keyword evidence="16" id="KW-1185">Reference proteome</keyword>
<feature type="domain" description="MCM C-terminal AAA(+) ATPase" evidence="14">
    <location>
        <begin position="366"/>
        <end position="558"/>
    </location>
</feature>
<keyword evidence="3 13" id="KW-0235">DNA replication</keyword>
<keyword evidence="12" id="KW-0238">DNA-binding</keyword>
<evidence type="ECO:0000256" key="2">
    <source>
        <dbReference type="ARBA" id="ARBA00008010"/>
    </source>
</evidence>
<evidence type="ECO:0000256" key="9">
    <source>
        <dbReference type="ARBA" id="ARBA00023306"/>
    </source>
</evidence>
<name>A0ABV0PD68_9TELE</name>
<dbReference type="PANTHER" id="PTHR11630">
    <property type="entry name" value="DNA REPLICATION LICENSING FACTOR MCM FAMILY MEMBER"/>
    <property type="match status" value="1"/>
</dbReference>
<dbReference type="SUPFAM" id="SSF50249">
    <property type="entry name" value="Nucleic acid-binding proteins"/>
    <property type="match status" value="1"/>
</dbReference>
<dbReference type="Gene3D" id="3.30.1640.10">
    <property type="entry name" value="mini-chromosome maintenance (MCM) complex, chain A, domain 1"/>
    <property type="match status" value="1"/>
</dbReference>
<evidence type="ECO:0000313" key="16">
    <source>
        <dbReference type="Proteomes" id="UP001476798"/>
    </source>
</evidence>
<dbReference type="EC" id="3.6.4.12" evidence="13"/>
<keyword evidence="9 13" id="KW-0131">Cell cycle</keyword>
<accession>A0ABV0PD68</accession>
<evidence type="ECO:0000256" key="5">
    <source>
        <dbReference type="ARBA" id="ARBA00022801"/>
    </source>
</evidence>
<dbReference type="Pfam" id="PF00493">
    <property type="entry name" value="MCM"/>
    <property type="match status" value="1"/>
</dbReference>
<dbReference type="PANTHER" id="PTHR11630:SF42">
    <property type="entry name" value="DNA REPLICATION LICENSING FACTOR MCM5"/>
    <property type="match status" value="1"/>
</dbReference>
<evidence type="ECO:0000256" key="7">
    <source>
        <dbReference type="ARBA" id="ARBA00022840"/>
    </source>
</evidence>
<dbReference type="Gene3D" id="2.20.28.10">
    <property type="match status" value="1"/>
</dbReference>
<evidence type="ECO:0000256" key="11">
    <source>
        <dbReference type="ARBA" id="ARBA00048432"/>
    </source>
</evidence>
<dbReference type="Gene3D" id="3.40.50.300">
    <property type="entry name" value="P-loop containing nucleotide triphosphate hydrolases"/>
    <property type="match status" value="1"/>
</dbReference>
<gene>
    <name evidence="15" type="primary">MCM5_2</name>
    <name evidence="15" type="ORF">GOODEAATRI_011369</name>
</gene>
<comment type="function">
    <text evidence="13">Acts as component of the MCM2-7 complex (MCM complex) which is the replicative helicase essential for 'once per cell cycle' DNA replication initiation and elongation in eukaryotic cells. The active ATPase sites in the MCM2-7 ring are formed through the interaction surfaces of two neighboring subunits such that a critical structure of a conserved arginine finger motif is provided in trans relative to the ATP-binding site of the Walker A box of the adjacent subunit. The six ATPase active sites, however, are likely to contribute differentially to the complex helicase activity.</text>
</comment>
<sequence length="582" mass="64226">MSGFDDPGVYYSDSFGGGDAPGGDEGGQKRIQIKKRFREFLRQFRVGTDRTGFTYKYRDELKRHYTLGEYCVEVEMEDLASFDEDLSDCLYKLPTENLPLLEEAAKEVADEVTRPRPVGEETVQDIQVMLKSDAHHASIRSLKSCITTVTSVVLLRTLLLYQSEQVSRLVKVHGIIISATAVKAKATKVCLQCRGCRNVLSNIPLPPGLQGYALPRKCNSENAGSVKCPMDPYFIIPDRCICVDFQTLRLQESPDAVPHGEMPRHLQLYCDRYLCDRVVPGNRVTIVGIYSIKKVAAAKSKAGKEKGIGVGIRSSYLRVVGIQVDTEGAGKCTTFFLYGSLCRGATGSVSPQEEEELRALAASPKIYNSLASSLAPSIYGSDDLKKAITCLLFGGSRKRWEASFCPRSSHRVQIYVFSYHCDVCPLGCRTVYTSGKGSSAAGLTASVLRDPTTRGFIMEGGAMVLADGGVVCIDEFDKMREDDRVAIHEAMEQQTISIAKAGITTTLNSRCSVLAAANSVFGRWDDTKGEDNIDFMPTILSRFDMIFIIKDHHDQQRDMVRSAGGFLLHSAGHKFTSIRYQH</sequence>